<evidence type="ECO:0008006" key="5">
    <source>
        <dbReference type="Google" id="ProtNLM"/>
    </source>
</evidence>
<dbReference type="Pfam" id="PF04641">
    <property type="entry name" value="Rtf2"/>
    <property type="match status" value="1"/>
</dbReference>
<name>A0AB34KVZ4_9PEZI</name>
<evidence type="ECO:0000256" key="2">
    <source>
        <dbReference type="SAM" id="MobiDB-lite"/>
    </source>
</evidence>
<dbReference type="InterPro" id="IPR027799">
    <property type="entry name" value="Rtf2_RING-finger"/>
</dbReference>
<feature type="region of interest" description="Disordered" evidence="2">
    <location>
        <begin position="1"/>
        <end position="43"/>
    </location>
</feature>
<dbReference type="CDD" id="cd16653">
    <property type="entry name" value="RING-like_Rtf2"/>
    <property type="match status" value="1"/>
</dbReference>
<evidence type="ECO:0000256" key="1">
    <source>
        <dbReference type="ARBA" id="ARBA00009885"/>
    </source>
</evidence>
<dbReference type="Gene3D" id="3.30.40.10">
    <property type="entry name" value="Zinc/RING finger domain, C3HC4 (zinc finger)"/>
    <property type="match status" value="1"/>
</dbReference>
<evidence type="ECO:0000313" key="3">
    <source>
        <dbReference type="EMBL" id="KAL1589194.1"/>
    </source>
</evidence>
<dbReference type="GeneID" id="96003719"/>
<dbReference type="Proteomes" id="UP000803884">
    <property type="component" value="Unassembled WGS sequence"/>
</dbReference>
<dbReference type="EMBL" id="JAAQHG020000005">
    <property type="protein sequence ID" value="KAL1589194.1"/>
    <property type="molecule type" value="Genomic_DNA"/>
</dbReference>
<sequence>MGNDGGSIPTRRELVKEAARNPTAAEIKESQSEQQAYQWSTDPISRQPLAAPVVSDATGKLYNKDTILEYLVEGARKEEAERETKGAVKSLKDVVEVKFETDADTKAWKCPVTGDKLGAGSKAVYIVPCGHAFSASAIKEVSGEKCLTCDAEYASNDIIPINSLVDTDIARLSLRAKTLQEKGLAHSLKKVSGSGKKRKKRDEQVVEAENGSKEATSKASTPAREEANGNGNGKINNSATASLTAKVMQQQEASKKRKMDNDNVKSLFSNRDQSASLGNSAGFMTRGFSMAGGKR</sequence>
<protein>
    <recommendedName>
        <fullName evidence="5">Replication termination factor 2</fullName>
    </recommendedName>
</protein>
<comment type="caution">
    <text evidence="3">The sequence shown here is derived from an EMBL/GenBank/DDBJ whole genome shotgun (WGS) entry which is preliminary data.</text>
</comment>
<gene>
    <name evidence="3" type="ORF">WHR41_02275</name>
</gene>
<feature type="compositionally biased region" description="Polar residues" evidence="2">
    <location>
        <begin position="233"/>
        <end position="252"/>
    </location>
</feature>
<evidence type="ECO:0000313" key="4">
    <source>
        <dbReference type="Proteomes" id="UP000803884"/>
    </source>
</evidence>
<dbReference type="RefSeq" id="XP_069232299.1">
    <property type="nucleotide sequence ID" value="XM_069370881.1"/>
</dbReference>
<reference evidence="3 4" key="1">
    <citation type="journal article" date="2020" name="Microbiol. Resour. Announc.">
        <title>Draft Genome Sequence of a Cladosporium Species Isolated from the Mesophotic Ascidian Didemnum maculosum.</title>
        <authorList>
            <person name="Gioti A."/>
            <person name="Siaperas R."/>
            <person name="Nikolaivits E."/>
            <person name="Le Goff G."/>
            <person name="Ouazzani J."/>
            <person name="Kotoulas G."/>
            <person name="Topakas E."/>
        </authorList>
    </citation>
    <scope>NUCLEOTIDE SEQUENCE [LARGE SCALE GENOMIC DNA]</scope>
    <source>
        <strain evidence="3 4">TM138-S3</strain>
    </source>
</reference>
<dbReference type="AlphaFoldDB" id="A0AB34KVZ4"/>
<keyword evidence="4" id="KW-1185">Reference proteome</keyword>
<dbReference type="InterPro" id="IPR013083">
    <property type="entry name" value="Znf_RING/FYVE/PHD"/>
</dbReference>
<comment type="similarity">
    <text evidence="1">Belongs to the rtf2 family.</text>
</comment>
<organism evidence="3 4">
    <name type="scientific">Cladosporium halotolerans</name>
    <dbReference type="NCBI Taxonomy" id="1052096"/>
    <lineage>
        <taxon>Eukaryota</taxon>
        <taxon>Fungi</taxon>
        <taxon>Dikarya</taxon>
        <taxon>Ascomycota</taxon>
        <taxon>Pezizomycotina</taxon>
        <taxon>Dothideomycetes</taxon>
        <taxon>Dothideomycetidae</taxon>
        <taxon>Cladosporiales</taxon>
        <taxon>Cladosporiaceae</taxon>
        <taxon>Cladosporium</taxon>
    </lineage>
</organism>
<feature type="region of interest" description="Disordered" evidence="2">
    <location>
        <begin position="186"/>
        <end position="295"/>
    </location>
</feature>
<dbReference type="PANTHER" id="PTHR12775">
    <property type="entry name" value="PROTEIN C20ORF43 HOMOLOG"/>
    <property type="match status" value="1"/>
</dbReference>
<feature type="compositionally biased region" description="Polar residues" evidence="2">
    <location>
        <begin position="264"/>
        <end position="279"/>
    </location>
</feature>
<feature type="compositionally biased region" description="Polar residues" evidence="2">
    <location>
        <begin position="32"/>
        <end position="43"/>
    </location>
</feature>
<dbReference type="PANTHER" id="PTHR12775:SF0">
    <property type="entry name" value="REPLICATION TERMINATION FACTOR 2"/>
    <property type="match status" value="1"/>
</dbReference>
<dbReference type="GO" id="GO:0006274">
    <property type="term" value="P:DNA replication termination"/>
    <property type="evidence" value="ECO:0007669"/>
    <property type="project" value="TreeGrafter"/>
</dbReference>
<accession>A0AB34KVZ4</accession>
<dbReference type="GO" id="GO:0005634">
    <property type="term" value="C:nucleus"/>
    <property type="evidence" value="ECO:0007669"/>
    <property type="project" value="TreeGrafter"/>
</dbReference>
<proteinExistence type="inferred from homology"/>
<feature type="compositionally biased region" description="Basic and acidic residues" evidence="2">
    <location>
        <begin position="10"/>
        <end position="19"/>
    </location>
</feature>
<dbReference type="InterPro" id="IPR006735">
    <property type="entry name" value="Rtf2"/>
</dbReference>